<dbReference type="Gene3D" id="1.25.40.20">
    <property type="entry name" value="Ankyrin repeat-containing domain"/>
    <property type="match status" value="1"/>
</dbReference>
<dbReference type="PROSITE" id="PS50088">
    <property type="entry name" value="ANK_REPEAT"/>
    <property type="match status" value="2"/>
</dbReference>
<organism evidence="3">
    <name type="scientific">Populus alba</name>
    <name type="common">White poplar</name>
    <dbReference type="NCBI Taxonomy" id="43335"/>
    <lineage>
        <taxon>Eukaryota</taxon>
        <taxon>Viridiplantae</taxon>
        <taxon>Streptophyta</taxon>
        <taxon>Embryophyta</taxon>
        <taxon>Tracheophyta</taxon>
        <taxon>Spermatophyta</taxon>
        <taxon>Magnoliopsida</taxon>
        <taxon>eudicotyledons</taxon>
        <taxon>Gunneridae</taxon>
        <taxon>Pentapetalae</taxon>
        <taxon>rosids</taxon>
        <taxon>fabids</taxon>
        <taxon>Malpighiales</taxon>
        <taxon>Salicaceae</taxon>
        <taxon>Saliceae</taxon>
        <taxon>Populus</taxon>
    </lineage>
</organism>
<comment type="caution">
    <text evidence="3">The sequence shown here is derived from an EMBL/GenBank/DDBJ whole genome shotgun (WGS) entry which is preliminary data.</text>
</comment>
<dbReference type="InterPro" id="IPR036770">
    <property type="entry name" value="Ankyrin_rpt-contain_sf"/>
</dbReference>
<evidence type="ECO:0000256" key="2">
    <source>
        <dbReference type="SAM" id="MobiDB-lite"/>
    </source>
</evidence>
<gene>
    <name evidence="3" type="ORF">D5086_0000312500</name>
</gene>
<feature type="repeat" description="ANK" evidence="1">
    <location>
        <begin position="78"/>
        <end position="101"/>
    </location>
</feature>
<reference evidence="3" key="1">
    <citation type="submission" date="2018-10" db="EMBL/GenBank/DDBJ databases">
        <title>Population genomic analysis revealed the cold adaptation of white poplar.</title>
        <authorList>
            <person name="Liu Y.-J."/>
        </authorList>
    </citation>
    <scope>NUCLEOTIDE SEQUENCE [LARGE SCALE GENOMIC DNA]</scope>
    <source>
        <strain evidence="3">PAL-ZL1</strain>
    </source>
</reference>
<dbReference type="InterPro" id="IPR002110">
    <property type="entry name" value="Ankyrin_rpt"/>
</dbReference>
<sequence length="359" mass="40758">MDSEMIQETPYTAAMNGDWESMVDYYKKNLQYLFSRVTLSLDTGFHLAVHSNEEQPLKDLLGIMKEREFFLPETRNKFGNTVLHEATIYGNYEAVRLLVERCPDLLWIPNEVGETPLFTAAAFGEAEMVEFLIRSKPEQCVDDNGHLLSNHRQRWKDGLSILGAAIIGQHFGLPVIRHHEVVLQVETRGQAGQVVRDLESGLGRNQRGGLLNYLKRKDKKKNKTVDPHSQVKQGDQKQGKEEEQGMGGGKNKKGENEFPAERREEGKTSENTSKETEIEEVQHPTAQPSVTNSSLIRKEEIPMLIATRNGIEEIVGEIIKQHPHAIEQLNDEGQSILDVAVMHRQEEIFSLVKEQRIPC</sequence>
<feature type="compositionally biased region" description="Polar residues" evidence="2">
    <location>
        <begin position="284"/>
        <end position="294"/>
    </location>
</feature>
<proteinExistence type="predicted"/>
<feature type="region of interest" description="Disordered" evidence="2">
    <location>
        <begin position="209"/>
        <end position="294"/>
    </location>
</feature>
<evidence type="ECO:0000256" key="1">
    <source>
        <dbReference type="PROSITE-ProRule" id="PRU00023"/>
    </source>
</evidence>
<dbReference type="PANTHER" id="PTHR24121:SF29">
    <property type="match status" value="1"/>
</dbReference>
<dbReference type="Pfam" id="PF12796">
    <property type="entry name" value="Ank_2"/>
    <property type="match status" value="1"/>
</dbReference>
<dbReference type="STRING" id="43335.A0A4U5MB62"/>
<dbReference type="PANTHER" id="PTHR24121">
    <property type="entry name" value="NO MECHANORECEPTOR POTENTIAL C, ISOFORM D-RELATED"/>
    <property type="match status" value="1"/>
</dbReference>
<keyword evidence="1" id="KW-0040">ANK repeat</keyword>
<protein>
    <submittedName>
        <fullName evidence="3">Uncharacterized protein</fullName>
    </submittedName>
</protein>
<dbReference type="PROSITE" id="PS50297">
    <property type="entry name" value="ANK_REP_REGION"/>
    <property type="match status" value="1"/>
</dbReference>
<name>A0A4U5MB62_POPAL</name>
<feature type="compositionally biased region" description="Basic and acidic residues" evidence="2">
    <location>
        <begin position="234"/>
        <end position="243"/>
    </location>
</feature>
<dbReference type="SUPFAM" id="SSF48403">
    <property type="entry name" value="Ankyrin repeat"/>
    <property type="match status" value="1"/>
</dbReference>
<dbReference type="SMART" id="SM00248">
    <property type="entry name" value="ANK"/>
    <property type="match status" value="3"/>
</dbReference>
<feature type="repeat" description="ANK" evidence="1">
    <location>
        <begin position="112"/>
        <end position="144"/>
    </location>
</feature>
<feature type="compositionally biased region" description="Basic and acidic residues" evidence="2">
    <location>
        <begin position="252"/>
        <end position="282"/>
    </location>
</feature>
<dbReference type="AlphaFoldDB" id="A0A4U5MB62"/>
<dbReference type="FunFam" id="1.25.40.20:FF:000973">
    <property type="entry name" value="Uncharacterized protein"/>
    <property type="match status" value="1"/>
</dbReference>
<dbReference type="EMBL" id="RCHU01001211">
    <property type="protein sequence ID" value="TKR66330.1"/>
    <property type="molecule type" value="Genomic_DNA"/>
</dbReference>
<accession>A0A4U5MB62</accession>
<evidence type="ECO:0000313" key="3">
    <source>
        <dbReference type="EMBL" id="TKR66330.1"/>
    </source>
</evidence>